<dbReference type="Proteomes" id="UP001238496">
    <property type="component" value="Unassembled WGS sequence"/>
</dbReference>
<evidence type="ECO:0000256" key="1">
    <source>
        <dbReference type="SAM" id="SignalP"/>
    </source>
</evidence>
<keyword evidence="3" id="KW-1185">Reference proteome</keyword>
<dbReference type="RefSeq" id="WP_307375060.1">
    <property type="nucleotide sequence ID" value="NZ_JAUSUW010000011.1"/>
</dbReference>
<evidence type="ECO:0000313" key="3">
    <source>
        <dbReference type="Proteomes" id="UP001238496"/>
    </source>
</evidence>
<dbReference type="EMBL" id="JAUSUW010000011">
    <property type="protein sequence ID" value="MDQ0422481.1"/>
    <property type="molecule type" value="Genomic_DNA"/>
</dbReference>
<reference evidence="2 3" key="1">
    <citation type="submission" date="2023-07" db="EMBL/GenBank/DDBJ databases">
        <title>Genomic Encyclopedia of Type Strains, Phase IV (KMG-IV): sequencing the most valuable type-strain genomes for metagenomic binning, comparative biology and taxonomic classification.</title>
        <authorList>
            <person name="Goeker M."/>
        </authorList>
    </citation>
    <scope>NUCLEOTIDE SEQUENCE [LARGE SCALE GENOMIC DNA]</scope>
    <source>
        <strain evidence="2 3">DSM 1111</strain>
    </source>
</reference>
<keyword evidence="1" id="KW-0732">Signal</keyword>
<accession>A0ABU0GCL3</accession>
<evidence type="ECO:0000313" key="2">
    <source>
        <dbReference type="EMBL" id="MDQ0422481.1"/>
    </source>
</evidence>
<organism evidence="2 3">
    <name type="scientific">Peteryoungia aggregata LMG 23059</name>
    <dbReference type="NCBI Taxonomy" id="1368425"/>
    <lineage>
        <taxon>Bacteria</taxon>
        <taxon>Pseudomonadati</taxon>
        <taxon>Pseudomonadota</taxon>
        <taxon>Alphaproteobacteria</taxon>
        <taxon>Hyphomicrobiales</taxon>
        <taxon>Rhizobiaceae</taxon>
        <taxon>Peteryoungia</taxon>
    </lineage>
</organism>
<feature type="signal peptide" evidence="1">
    <location>
        <begin position="1"/>
        <end position="24"/>
    </location>
</feature>
<comment type="caution">
    <text evidence="2">The sequence shown here is derived from an EMBL/GenBank/DDBJ whole genome shotgun (WGS) entry which is preliminary data.</text>
</comment>
<proteinExistence type="predicted"/>
<protein>
    <submittedName>
        <fullName evidence="2">Uncharacterized protein</fullName>
    </submittedName>
</protein>
<gene>
    <name evidence="2" type="ORF">J2045_003529</name>
</gene>
<name>A0ABU0GCL3_9HYPH</name>
<feature type="chain" id="PRO_5046431582" evidence="1">
    <location>
        <begin position="25"/>
        <end position="100"/>
    </location>
</feature>
<sequence>MVNILRLAALAVPMFALTALQAGAWTRDAQVYGRGGQASIHATGTCAGHSCSRQITRTGPYGRSVTRQGSASCAYGICTGSTTTTGPNGGFITRDVTATR</sequence>